<protein>
    <submittedName>
        <fullName evidence="3">VanZ family protein</fullName>
    </submittedName>
</protein>
<feature type="transmembrane region" description="Helical" evidence="1">
    <location>
        <begin position="337"/>
        <end position="361"/>
    </location>
</feature>
<dbReference type="AlphaFoldDB" id="A0A7Y9QW95"/>
<feature type="transmembrane region" description="Helical" evidence="1">
    <location>
        <begin position="213"/>
        <end position="237"/>
    </location>
</feature>
<gene>
    <name evidence="3" type="ORF">BDD16_001587</name>
</gene>
<dbReference type="RefSeq" id="WP_179633474.1">
    <property type="nucleotide sequence ID" value="NZ_CAXYYM010000116.1"/>
</dbReference>
<proteinExistence type="predicted"/>
<feature type="transmembrane region" description="Helical" evidence="1">
    <location>
        <begin position="118"/>
        <end position="140"/>
    </location>
</feature>
<name>A0A7Y9QW95_9BURK</name>
<feature type="transmembrane region" description="Helical" evidence="1">
    <location>
        <begin position="57"/>
        <end position="76"/>
    </location>
</feature>
<dbReference type="EMBL" id="JACCFH010000001">
    <property type="protein sequence ID" value="NYG32601.1"/>
    <property type="molecule type" value="Genomic_DNA"/>
</dbReference>
<feature type="domain" description="VanZ-like" evidence="2">
    <location>
        <begin position="50"/>
        <end position="135"/>
    </location>
</feature>
<evidence type="ECO:0000259" key="2">
    <source>
        <dbReference type="Pfam" id="PF04892"/>
    </source>
</evidence>
<organism evidence="3 4">
    <name type="scientific">Sphaerotilus montanus</name>
    <dbReference type="NCBI Taxonomy" id="522889"/>
    <lineage>
        <taxon>Bacteria</taxon>
        <taxon>Pseudomonadati</taxon>
        <taxon>Pseudomonadota</taxon>
        <taxon>Betaproteobacteria</taxon>
        <taxon>Burkholderiales</taxon>
        <taxon>Sphaerotilaceae</taxon>
        <taxon>Sphaerotilus</taxon>
    </lineage>
</organism>
<sequence length="382" mass="41735">MPAYRSSSWPLAWMWAGLIVYASLHPFWPWQWPVQPPGQDWRGLLWLPMSRYTRFDFWSNYLAYQPLGLLLGLAWLRGGGVPPWRAGLQATLVGAGLSLAMEWTQYFLPLRVPSRMDWALNSAGALTGALLALVLQRLGLLTHWQRLRDGLFVPHGTLGLMLLLSWPIGLLFPAPVPLSPGQGLVRLATLLDGWLADTPFAGWVPLPVPGSTLAPGIEALVTALGLLAPCLVSFVMLRRARHRLVTLAGACVLGISATALSTALNFGPDHAMSWLAPPVIPGVLMGMILGGALAFMHRRVVAAIGLVLLTILIALVNQTSADPYFALSLKGWEQGRFIRFHGLAQWIGWVWPLAALIFLMIQVITPPRPRPPDVPQATPPTA</sequence>
<feature type="transmembrane region" description="Helical" evidence="1">
    <location>
        <begin position="152"/>
        <end position="172"/>
    </location>
</feature>
<evidence type="ECO:0000313" key="4">
    <source>
        <dbReference type="Proteomes" id="UP000518288"/>
    </source>
</evidence>
<keyword evidence="1" id="KW-0472">Membrane</keyword>
<reference evidence="3 4" key="1">
    <citation type="submission" date="2020-07" db="EMBL/GenBank/DDBJ databases">
        <title>Genomic Encyclopedia of Archaeal and Bacterial Type Strains, Phase II (KMG-II): from individual species to whole genera.</title>
        <authorList>
            <person name="Goeker M."/>
        </authorList>
    </citation>
    <scope>NUCLEOTIDE SEQUENCE [LARGE SCALE GENOMIC DNA]</scope>
    <source>
        <strain evidence="3 4">DSM 21226</strain>
    </source>
</reference>
<keyword evidence="1" id="KW-0812">Transmembrane</keyword>
<dbReference type="Proteomes" id="UP000518288">
    <property type="component" value="Unassembled WGS sequence"/>
</dbReference>
<evidence type="ECO:0000313" key="3">
    <source>
        <dbReference type="EMBL" id="NYG32601.1"/>
    </source>
</evidence>
<feature type="transmembrane region" description="Helical" evidence="1">
    <location>
        <begin position="88"/>
        <end position="106"/>
    </location>
</feature>
<evidence type="ECO:0000256" key="1">
    <source>
        <dbReference type="SAM" id="Phobius"/>
    </source>
</evidence>
<feature type="transmembrane region" description="Helical" evidence="1">
    <location>
        <begin position="12"/>
        <end position="28"/>
    </location>
</feature>
<keyword evidence="1" id="KW-1133">Transmembrane helix</keyword>
<accession>A0A7Y9QW95</accession>
<feature type="transmembrane region" description="Helical" evidence="1">
    <location>
        <begin position="244"/>
        <end position="266"/>
    </location>
</feature>
<feature type="transmembrane region" description="Helical" evidence="1">
    <location>
        <begin position="272"/>
        <end position="293"/>
    </location>
</feature>
<feature type="transmembrane region" description="Helical" evidence="1">
    <location>
        <begin position="300"/>
        <end position="317"/>
    </location>
</feature>
<dbReference type="Pfam" id="PF04892">
    <property type="entry name" value="VanZ"/>
    <property type="match status" value="1"/>
</dbReference>
<dbReference type="InterPro" id="IPR006976">
    <property type="entry name" value="VanZ-like"/>
</dbReference>
<keyword evidence="4" id="KW-1185">Reference proteome</keyword>
<comment type="caution">
    <text evidence="3">The sequence shown here is derived from an EMBL/GenBank/DDBJ whole genome shotgun (WGS) entry which is preliminary data.</text>
</comment>